<dbReference type="AlphaFoldDB" id="X1H4F7"/>
<sequence>FDLDGDKSIDYDAVNKIKTLIEKWGGRVADTVSIDADFLVLGKAPKVLGKPTFEAMEVDPMAMVKYQASVQKAVHYRQVQNRAQAFSIPVFNYERFLYFIGYKTQARRAGAF</sequence>
<dbReference type="InterPro" id="IPR036420">
    <property type="entry name" value="BRCT_dom_sf"/>
</dbReference>
<proteinExistence type="predicted"/>
<protein>
    <submittedName>
        <fullName evidence="1">Uncharacterized protein</fullName>
    </submittedName>
</protein>
<reference evidence="1" key="1">
    <citation type="journal article" date="2014" name="Front. Microbiol.">
        <title>High frequency of phylogenetically diverse reductive dehalogenase-homologous genes in deep subseafloor sedimentary metagenomes.</title>
        <authorList>
            <person name="Kawai M."/>
            <person name="Futagami T."/>
            <person name="Toyoda A."/>
            <person name="Takaki Y."/>
            <person name="Nishi S."/>
            <person name="Hori S."/>
            <person name="Arai W."/>
            <person name="Tsubouchi T."/>
            <person name="Morono Y."/>
            <person name="Uchiyama I."/>
            <person name="Ito T."/>
            <person name="Fujiyama A."/>
            <person name="Inagaki F."/>
            <person name="Takami H."/>
        </authorList>
    </citation>
    <scope>NUCLEOTIDE SEQUENCE</scope>
    <source>
        <strain evidence="1">Expedition CK06-06</strain>
    </source>
</reference>
<evidence type="ECO:0000313" key="1">
    <source>
        <dbReference type="EMBL" id="GAH40173.1"/>
    </source>
</evidence>
<comment type="caution">
    <text evidence="1">The sequence shown here is derived from an EMBL/GenBank/DDBJ whole genome shotgun (WGS) entry which is preliminary data.</text>
</comment>
<accession>X1H4F7</accession>
<organism evidence="1">
    <name type="scientific">marine sediment metagenome</name>
    <dbReference type="NCBI Taxonomy" id="412755"/>
    <lineage>
        <taxon>unclassified sequences</taxon>
        <taxon>metagenomes</taxon>
        <taxon>ecological metagenomes</taxon>
    </lineage>
</organism>
<name>X1H4F7_9ZZZZ</name>
<dbReference type="Gene3D" id="3.40.50.10190">
    <property type="entry name" value="BRCT domain"/>
    <property type="match status" value="1"/>
</dbReference>
<gene>
    <name evidence="1" type="ORF">S03H2_16364</name>
</gene>
<feature type="non-terminal residue" evidence="1">
    <location>
        <position position="1"/>
    </location>
</feature>
<dbReference type="EMBL" id="BARU01008356">
    <property type="protein sequence ID" value="GAH40173.1"/>
    <property type="molecule type" value="Genomic_DNA"/>
</dbReference>